<proteinExistence type="predicted"/>
<dbReference type="GeneID" id="96768265"/>
<reference evidence="1 2" key="1">
    <citation type="submission" date="2023-10" db="EMBL/GenBank/DDBJ databases">
        <title>Development of a sustainable strategy for remediation of hydrocarbon-contaminated territories based on the waste exchange concept.</title>
        <authorList>
            <person name="Krivoruchko A."/>
        </authorList>
    </citation>
    <scope>NUCLEOTIDE SEQUENCE [LARGE SCALE GENOMIC DNA]</scope>
    <source>
        <strain evidence="1 2">IEGM 60</strain>
    </source>
</reference>
<sequence length="27" mass="3020">MLTEGFVSAWGRLHVDLCRLSTSICHS</sequence>
<keyword evidence="2" id="KW-1185">Reference proteome</keyword>
<organism evidence="1 2">
    <name type="scientific">Rhodococcus jostii</name>
    <dbReference type="NCBI Taxonomy" id="132919"/>
    <lineage>
        <taxon>Bacteria</taxon>
        <taxon>Bacillati</taxon>
        <taxon>Actinomycetota</taxon>
        <taxon>Actinomycetes</taxon>
        <taxon>Mycobacteriales</taxon>
        <taxon>Nocardiaceae</taxon>
        <taxon>Rhodococcus</taxon>
    </lineage>
</organism>
<evidence type="ECO:0000313" key="2">
    <source>
        <dbReference type="Proteomes" id="UP001185737"/>
    </source>
</evidence>
<dbReference type="RefSeq" id="WP_310794466.1">
    <property type="nucleotide sequence ID" value="NZ_FNTL01000004.1"/>
</dbReference>
<gene>
    <name evidence="1" type="ORF">R3Q59_11800</name>
</gene>
<dbReference type="InterPro" id="IPR049979">
    <property type="entry name" value="Cys_resp_CS_actino"/>
</dbReference>
<evidence type="ECO:0000313" key="1">
    <source>
        <dbReference type="EMBL" id="MDV6281192.1"/>
    </source>
</evidence>
<comment type="caution">
    <text evidence="1">The sequence shown here is derived from an EMBL/GenBank/DDBJ whole genome shotgun (WGS) entry which is preliminary data.</text>
</comment>
<dbReference type="NCBIfam" id="NF042934">
    <property type="entry name" value="cis_reg_atten"/>
    <property type="match status" value="1"/>
</dbReference>
<name>A0ABU4CCW9_RHOJO</name>
<accession>A0ABU4CCW9</accession>
<protein>
    <submittedName>
        <fullName evidence="1">Leader peptide</fullName>
    </submittedName>
</protein>
<dbReference type="Proteomes" id="UP001185737">
    <property type="component" value="Unassembled WGS sequence"/>
</dbReference>
<dbReference type="EMBL" id="JAWLKA010000005">
    <property type="protein sequence ID" value="MDV6281192.1"/>
    <property type="molecule type" value="Genomic_DNA"/>
</dbReference>